<dbReference type="PROSITE" id="PS50278">
    <property type="entry name" value="PDGF_2"/>
    <property type="match status" value="1"/>
</dbReference>
<name>A0A8J1XL67_OWEFU</name>
<dbReference type="InterPro" id="IPR029034">
    <property type="entry name" value="Cystine-knot_cytokine"/>
</dbReference>
<accession>A0A8J1XL67</accession>
<dbReference type="Proteomes" id="UP000749559">
    <property type="component" value="Unassembled WGS sequence"/>
</dbReference>
<dbReference type="GO" id="GO:0008083">
    <property type="term" value="F:growth factor activity"/>
    <property type="evidence" value="ECO:0007669"/>
    <property type="project" value="InterPro"/>
</dbReference>
<protein>
    <submittedName>
        <fullName evidence="1">Uncharacterized protein</fullName>
    </submittedName>
</protein>
<gene>
    <name evidence="1" type="ORF">OFUS_LOCUS4021</name>
</gene>
<dbReference type="OrthoDB" id="8878063at2759"/>
<dbReference type="AlphaFoldDB" id="A0A8J1XL67"/>
<dbReference type="InterPro" id="IPR000072">
    <property type="entry name" value="PDGF/VEGF_dom"/>
</dbReference>
<dbReference type="Gene3D" id="2.10.90.10">
    <property type="entry name" value="Cystine-knot cytokines"/>
    <property type="match status" value="1"/>
</dbReference>
<dbReference type="GO" id="GO:0016020">
    <property type="term" value="C:membrane"/>
    <property type="evidence" value="ECO:0007669"/>
    <property type="project" value="InterPro"/>
</dbReference>
<organism evidence="1 2">
    <name type="scientific">Owenia fusiformis</name>
    <name type="common">Polychaete worm</name>
    <dbReference type="NCBI Taxonomy" id="6347"/>
    <lineage>
        <taxon>Eukaryota</taxon>
        <taxon>Metazoa</taxon>
        <taxon>Spiralia</taxon>
        <taxon>Lophotrochozoa</taxon>
        <taxon>Annelida</taxon>
        <taxon>Polychaeta</taxon>
        <taxon>Sedentaria</taxon>
        <taxon>Canalipalpata</taxon>
        <taxon>Sabellida</taxon>
        <taxon>Oweniida</taxon>
        <taxon>Oweniidae</taxon>
        <taxon>Owenia</taxon>
    </lineage>
</organism>
<sequence>MLTKFLFFLLGLCLTVSLGDANDGAPIPIKMFYKLKDVKTTQDFIKNFLKKGDTIETPGSNVLNSSLIFDTSTGKVIDSNLDFAASAVATPDGCVPKLKQVGLDKHEDPAIVMWPQCTKIEQCGGCCSHEKLECVPTTSEAVQIQVMLAKYPFPGAEYFDFHGVVMKQVHRHMQCECRCITQPAHCTAVQVYVEDECRCKCPNEDQGSRCSTIKIWNEKKCACECRSKETCDEGFFFNAEVCRCQLQPVRGRGGFDARAPNTNLPIHDPCAYIRCPVGFVAMREGPSCACRVNPCNRVRCGAGFSPVRSGNQCSCRVTQRRNPYGSYPNYRLPSGK</sequence>
<keyword evidence="2" id="KW-1185">Reference proteome</keyword>
<dbReference type="SUPFAM" id="SSF57501">
    <property type="entry name" value="Cystine-knot cytokines"/>
    <property type="match status" value="1"/>
</dbReference>
<comment type="caution">
    <text evidence="1">The sequence shown here is derived from an EMBL/GenBank/DDBJ whole genome shotgun (WGS) entry which is preliminary data.</text>
</comment>
<dbReference type="Pfam" id="PF00341">
    <property type="entry name" value="PDGF"/>
    <property type="match status" value="1"/>
</dbReference>
<evidence type="ECO:0000313" key="1">
    <source>
        <dbReference type="EMBL" id="CAH1776891.1"/>
    </source>
</evidence>
<dbReference type="EMBL" id="CAIIXF020000002">
    <property type="protein sequence ID" value="CAH1776891.1"/>
    <property type="molecule type" value="Genomic_DNA"/>
</dbReference>
<proteinExistence type="predicted"/>
<evidence type="ECO:0000313" key="2">
    <source>
        <dbReference type="Proteomes" id="UP000749559"/>
    </source>
</evidence>
<reference evidence="1" key="1">
    <citation type="submission" date="2022-03" db="EMBL/GenBank/DDBJ databases">
        <authorList>
            <person name="Martin C."/>
        </authorList>
    </citation>
    <scope>NUCLEOTIDE SEQUENCE</scope>
</reference>